<name>A0A8A6C813_9HYME</name>
<comment type="subcellular location">
    <subcellularLocation>
        <location evidence="1">Mitochondrion membrane</location>
        <topology evidence="1">Multi-pass membrane protein</topology>
    </subcellularLocation>
</comment>
<evidence type="ECO:0000256" key="10">
    <source>
        <dbReference type="ARBA" id="ARBA00022989"/>
    </source>
</evidence>
<dbReference type="EMBL" id="MW632124">
    <property type="protein sequence ID" value="QTH79118.1"/>
    <property type="molecule type" value="Genomic_DNA"/>
</dbReference>
<evidence type="ECO:0000256" key="5">
    <source>
        <dbReference type="ARBA" id="ARBA00022448"/>
    </source>
</evidence>
<evidence type="ECO:0000256" key="7">
    <source>
        <dbReference type="ARBA" id="ARBA00022692"/>
    </source>
</evidence>
<evidence type="ECO:0000256" key="9">
    <source>
        <dbReference type="ARBA" id="ARBA00022982"/>
    </source>
</evidence>
<keyword evidence="7 16" id="KW-0812">Transmembrane</keyword>
<keyword evidence="8" id="KW-1278">Translocase</keyword>
<evidence type="ECO:0000256" key="11">
    <source>
        <dbReference type="ARBA" id="ARBA00023027"/>
    </source>
</evidence>
<keyword evidence="10 16" id="KW-1133">Transmembrane helix</keyword>
<sequence length="170" mass="20134">MMKFLLSTIFINSLLFYSTKSPLSMGLMLLIQTLNITLISGLISLNFWYSYILFLIMLGGMLILFIYVSSLSSNHKFIFDKKFLYMNLFLYIIIIVMILYSKNFYNFNYDLYKILNMEISQNFLMKMSMNKLYNYPTNQIMIMIINYLLLTLFIVVKITNINLGPLRKNS</sequence>
<evidence type="ECO:0000256" key="8">
    <source>
        <dbReference type="ARBA" id="ARBA00022967"/>
    </source>
</evidence>
<accession>A0A8A6C813</accession>
<feature type="transmembrane region" description="Helical" evidence="16">
    <location>
        <begin position="83"/>
        <end position="101"/>
    </location>
</feature>
<comment type="similarity">
    <text evidence="2">Belongs to the complex I subunit 6 family.</text>
</comment>
<dbReference type="PANTHER" id="PTHR11435">
    <property type="entry name" value="NADH UBIQUINONE OXIDOREDUCTASE SUBUNIT ND6"/>
    <property type="match status" value="1"/>
</dbReference>
<evidence type="ECO:0000313" key="17">
    <source>
        <dbReference type="EMBL" id="QTH79118.1"/>
    </source>
</evidence>
<keyword evidence="5" id="KW-0813">Transport</keyword>
<evidence type="ECO:0000256" key="6">
    <source>
        <dbReference type="ARBA" id="ARBA00022660"/>
    </source>
</evidence>
<keyword evidence="11" id="KW-0520">NAD</keyword>
<evidence type="ECO:0000256" key="12">
    <source>
        <dbReference type="ARBA" id="ARBA00023128"/>
    </source>
</evidence>
<evidence type="ECO:0000256" key="16">
    <source>
        <dbReference type="SAM" id="Phobius"/>
    </source>
</evidence>
<dbReference type="AlphaFoldDB" id="A0A8A6C813"/>
<dbReference type="EC" id="7.1.1.2" evidence="3"/>
<dbReference type="InterPro" id="IPR050269">
    <property type="entry name" value="ComplexI_Subunit6"/>
</dbReference>
<proteinExistence type="inferred from homology"/>
<keyword evidence="6" id="KW-0679">Respiratory chain</keyword>
<evidence type="ECO:0000256" key="15">
    <source>
        <dbReference type="ARBA" id="ARBA00049551"/>
    </source>
</evidence>
<keyword evidence="12 17" id="KW-0496">Mitochondrion</keyword>
<dbReference type="GO" id="GO:0031966">
    <property type="term" value="C:mitochondrial membrane"/>
    <property type="evidence" value="ECO:0007669"/>
    <property type="project" value="UniProtKB-SubCell"/>
</dbReference>
<evidence type="ECO:0000256" key="14">
    <source>
        <dbReference type="ARBA" id="ARBA00031019"/>
    </source>
</evidence>
<feature type="transmembrane region" description="Helical" evidence="16">
    <location>
        <begin position="140"/>
        <end position="159"/>
    </location>
</feature>
<keyword evidence="9" id="KW-0249">Electron transport</keyword>
<comment type="catalytic activity">
    <reaction evidence="15">
        <text>a ubiquinone + NADH + 5 H(+)(in) = a ubiquinol + NAD(+) + 4 H(+)(out)</text>
        <dbReference type="Rhea" id="RHEA:29091"/>
        <dbReference type="Rhea" id="RHEA-COMP:9565"/>
        <dbReference type="Rhea" id="RHEA-COMP:9566"/>
        <dbReference type="ChEBI" id="CHEBI:15378"/>
        <dbReference type="ChEBI" id="CHEBI:16389"/>
        <dbReference type="ChEBI" id="CHEBI:17976"/>
        <dbReference type="ChEBI" id="CHEBI:57540"/>
        <dbReference type="ChEBI" id="CHEBI:57945"/>
        <dbReference type="EC" id="7.1.1.2"/>
    </reaction>
</comment>
<keyword evidence="13 16" id="KW-0472">Membrane</keyword>
<evidence type="ECO:0000256" key="2">
    <source>
        <dbReference type="ARBA" id="ARBA00005698"/>
    </source>
</evidence>
<evidence type="ECO:0000256" key="1">
    <source>
        <dbReference type="ARBA" id="ARBA00004225"/>
    </source>
</evidence>
<evidence type="ECO:0000256" key="13">
    <source>
        <dbReference type="ARBA" id="ARBA00023136"/>
    </source>
</evidence>
<evidence type="ECO:0000256" key="3">
    <source>
        <dbReference type="ARBA" id="ARBA00012944"/>
    </source>
</evidence>
<reference evidence="17" key="1">
    <citation type="submission" date="2021-02" db="EMBL/GenBank/DDBJ databases">
        <title>The mitochondrial genome of Empria lii.</title>
        <authorList>
            <person name="Niu G."/>
        </authorList>
    </citation>
    <scope>NUCLEOTIDE SEQUENCE</scope>
</reference>
<feature type="transmembrane region" description="Helical" evidence="16">
    <location>
        <begin position="48"/>
        <end position="71"/>
    </location>
</feature>
<protein>
    <recommendedName>
        <fullName evidence="4">NADH-ubiquinone oxidoreductase chain 6</fullName>
        <ecNumber evidence="3">7.1.1.2</ecNumber>
    </recommendedName>
    <alternativeName>
        <fullName evidence="14">NADH dehydrogenase subunit 6</fullName>
    </alternativeName>
</protein>
<dbReference type="GO" id="GO:0008137">
    <property type="term" value="F:NADH dehydrogenase (ubiquinone) activity"/>
    <property type="evidence" value="ECO:0007669"/>
    <property type="project" value="UniProtKB-EC"/>
</dbReference>
<evidence type="ECO:0000256" key="4">
    <source>
        <dbReference type="ARBA" id="ARBA00021095"/>
    </source>
</evidence>
<gene>
    <name evidence="17" type="primary">ND6</name>
</gene>
<organism evidence="17">
    <name type="scientific">Empria sp</name>
    <dbReference type="NCBI Taxonomy" id="2821552"/>
    <lineage>
        <taxon>Eukaryota</taxon>
        <taxon>Metazoa</taxon>
        <taxon>Ecdysozoa</taxon>
        <taxon>Arthropoda</taxon>
        <taxon>Hexapoda</taxon>
        <taxon>Insecta</taxon>
        <taxon>Pterygota</taxon>
        <taxon>Neoptera</taxon>
        <taxon>Endopterygota</taxon>
        <taxon>Hymenoptera</taxon>
        <taxon>Tenthredinoidea</taxon>
        <taxon>Tenthredinidae</taxon>
        <taxon>Allantinae</taxon>
        <taxon>Empria</taxon>
    </lineage>
</organism>
<geneLocation type="mitochondrion" evidence="17"/>
<dbReference type="PANTHER" id="PTHR11435:SF1">
    <property type="entry name" value="NADH-UBIQUINONE OXIDOREDUCTASE CHAIN 6"/>
    <property type="match status" value="1"/>
</dbReference>